<evidence type="ECO:0000313" key="3">
    <source>
        <dbReference type="Proteomes" id="UP000007886"/>
    </source>
</evidence>
<feature type="region of interest" description="Disordered" evidence="1">
    <location>
        <begin position="1"/>
        <end position="28"/>
    </location>
</feature>
<sequence>MAMAVTAKMPATSNTPHRVSQSTGPRRVAASQPLFAARDIPAAILAEIWRIPPPLREHEYTAQMAQTLAKPVT</sequence>
<organism evidence="2 3">
    <name type="scientific">Bradyrhizobium cosmicum</name>
    <dbReference type="NCBI Taxonomy" id="1404864"/>
    <lineage>
        <taxon>Bacteria</taxon>
        <taxon>Pseudomonadati</taxon>
        <taxon>Pseudomonadota</taxon>
        <taxon>Alphaproteobacteria</taxon>
        <taxon>Hyphomicrobiales</taxon>
        <taxon>Nitrobacteraceae</taxon>
        <taxon>Bradyrhizobium</taxon>
    </lineage>
</organism>
<dbReference type="EMBL" id="AP012279">
    <property type="protein sequence ID" value="BAL80098.1"/>
    <property type="molecule type" value="Genomic_DNA"/>
</dbReference>
<evidence type="ECO:0000256" key="1">
    <source>
        <dbReference type="SAM" id="MobiDB-lite"/>
    </source>
</evidence>
<gene>
    <name evidence="2" type="ORF">S23_69220</name>
</gene>
<protein>
    <submittedName>
        <fullName evidence="2">Uncharacterized protein</fullName>
    </submittedName>
</protein>
<feature type="compositionally biased region" description="Polar residues" evidence="1">
    <location>
        <begin position="11"/>
        <end position="24"/>
    </location>
</feature>
<keyword evidence="3" id="KW-1185">Reference proteome</keyword>
<dbReference type="Proteomes" id="UP000007886">
    <property type="component" value="Chromosome"/>
</dbReference>
<dbReference type="KEGG" id="brs:S23_69220"/>
<dbReference type="AlphaFoldDB" id="A0AAI8MGV5"/>
<reference evidence="2 3" key="1">
    <citation type="journal article" date="2012" name="Microbes Environ.">
        <title>Complete genome sequence of Bradyrhizobium sp. S23321: insights into symbiosis evolution in soil oligotrophs.</title>
        <authorList>
            <person name="Okubo T."/>
            <person name="Tsukui T."/>
            <person name="Maita H."/>
            <person name="Okamoto S."/>
            <person name="Oshima K."/>
            <person name="Fujisawa T."/>
            <person name="Saito A."/>
            <person name="Futamata H."/>
            <person name="Hattori R."/>
            <person name="Shimomura Y."/>
            <person name="Haruta S."/>
            <person name="Morimoto S."/>
            <person name="Wang Y."/>
            <person name="Sakai Y."/>
            <person name="Hattori M."/>
            <person name="Aizawa S."/>
            <person name="Nagashima K.V.P."/>
            <person name="Masuda S."/>
            <person name="Hattori T."/>
            <person name="Yamashita A."/>
            <person name="Bao Z."/>
            <person name="Hayatsu M."/>
            <person name="Kajiya-Kanegae H."/>
            <person name="Yoshinaga I."/>
            <person name="Sakamoto K."/>
            <person name="Toyota K."/>
            <person name="Nakao M."/>
            <person name="Kohara M."/>
            <person name="Anda M."/>
            <person name="Niwa R."/>
            <person name="Jung-Hwan P."/>
            <person name="Sameshima-Saito R."/>
            <person name="Tokuda S."/>
            <person name="Yamamoto S."/>
            <person name="Yamamoto S."/>
            <person name="Yokoyama T."/>
            <person name="Akutsu T."/>
            <person name="Nakamura Y."/>
            <person name="Nakahira-Yanaka Y."/>
            <person name="Takada Hoshino Y."/>
            <person name="Hirakawa H."/>
            <person name="Mitsui H."/>
            <person name="Terasawa K."/>
            <person name="Itakura M."/>
            <person name="Sato S."/>
            <person name="Ikeda-Ohtsubo W."/>
            <person name="Sakakura N."/>
            <person name="Kaminuma E."/>
            <person name="Minamisawa K."/>
        </authorList>
    </citation>
    <scope>NUCLEOTIDE SEQUENCE [LARGE SCALE GENOMIC DNA]</scope>
    <source>
        <strain evidence="2 3">S23321</strain>
    </source>
</reference>
<accession>A0AAI8MGV5</accession>
<name>A0AAI8MGV5_9BRAD</name>
<evidence type="ECO:0000313" key="2">
    <source>
        <dbReference type="EMBL" id="BAL80098.1"/>
    </source>
</evidence>
<proteinExistence type="predicted"/>